<gene>
    <name evidence="1" type="ORF">C7H61_12970</name>
</gene>
<dbReference type="OrthoDB" id="21421at2"/>
<keyword evidence="2" id="KW-1185">Reference proteome</keyword>
<proteinExistence type="predicted"/>
<dbReference type="AlphaFoldDB" id="A0A2T1N5Z9"/>
<protein>
    <recommendedName>
        <fullName evidence="3">SEC-C motif-containing protein</fullName>
    </recommendedName>
</protein>
<evidence type="ECO:0008006" key="3">
    <source>
        <dbReference type="Google" id="ProtNLM"/>
    </source>
</evidence>
<dbReference type="Proteomes" id="UP000238430">
    <property type="component" value="Unassembled WGS sequence"/>
</dbReference>
<evidence type="ECO:0000313" key="1">
    <source>
        <dbReference type="EMBL" id="PSG87016.1"/>
    </source>
</evidence>
<reference evidence="1 2" key="1">
    <citation type="submission" date="2018-03" db="EMBL/GenBank/DDBJ databases">
        <title>Mesoflavibacter sp. HG37 and Mesoflavibacter sp. HG96 sp.nov., two marine bacteria isolated from seawater of Western Pacific Ocean.</title>
        <authorList>
            <person name="Cheng H."/>
            <person name="Wu Y.-H."/>
            <person name="Guo L.-L."/>
            <person name="Xu X.-W."/>
        </authorList>
    </citation>
    <scope>NUCLEOTIDE SEQUENCE [LARGE SCALE GENOMIC DNA]</scope>
    <source>
        <strain evidence="1 2">KCTC 42117</strain>
    </source>
</reference>
<evidence type="ECO:0000313" key="2">
    <source>
        <dbReference type="Proteomes" id="UP000238430"/>
    </source>
</evidence>
<organism evidence="1 2">
    <name type="scientific">Mesoflavibacter zeaxanthinifaciens subsp. sabulilitoris</name>
    <dbReference type="NCBI Taxonomy" id="1520893"/>
    <lineage>
        <taxon>Bacteria</taxon>
        <taxon>Pseudomonadati</taxon>
        <taxon>Bacteroidota</taxon>
        <taxon>Flavobacteriia</taxon>
        <taxon>Flavobacteriales</taxon>
        <taxon>Flavobacteriaceae</taxon>
        <taxon>Mesoflavibacter</taxon>
    </lineage>
</organism>
<name>A0A2T1N5Z9_9FLAO</name>
<accession>A0A2T1N5Z9</accession>
<comment type="caution">
    <text evidence="1">The sequence shown here is derived from an EMBL/GenBank/DDBJ whole genome shotgun (WGS) entry which is preliminary data.</text>
</comment>
<dbReference type="EMBL" id="PXOT01000027">
    <property type="protein sequence ID" value="PSG87016.1"/>
    <property type="molecule type" value="Genomic_DNA"/>
</dbReference>
<dbReference type="RefSeq" id="WP_106680402.1">
    <property type="nucleotide sequence ID" value="NZ_JACHWV010000002.1"/>
</dbReference>
<sequence>MKNQLIKDLNNFLDTYYNFSVNIDKTDDSFLVLDGVIDVIDTNGDFWNDYDVRIVIPKLGYPHVVPEVYEYSTKIERDDDFHISKKGQCCLDIHHKLMLEKRRGITLIGFYKKYIYPFFANHQYKIKTESYAGEEYKHDVDGVIQFYEEEFNLTDFELIIKYLECSLGILKTERNKQCPICGSPKYKKCCRIIVEKLKLFGKEILKIDLEIFKSRILNSSEIEH</sequence>